<dbReference type="AlphaFoldDB" id="A0A2A5CAD1"/>
<dbReference type="Proteomes" id="UP000228987">
    <property type="component" value="Unassembled WGS sequence"/>
</dbReference>
<proteinExistence type="predicted"/>
<comment type="caution">
    <text evidence="1">The sequence shown here is derived from an EMBL/GenBank/DDBJ whole genome shotgun (WGS) entry which is preliminary data.</text>
</comment>
<accession>A0A2A5CAD1</accession>
<dbReference type="EMBL" id="NVWI01000009">
    <property type="protein sequence ID" value="PCJ40448.1"/>
    <property type="molecule type" value="Genomic_DNA"/>
</dbReference>
<reference evidence="2" key="1">
    <citation type="submission" date="2017-08" db="EMBL/GenBank/DDBJ databases">
        <title>A dynamic microbial community with high functional redundancy inhabits the cold, oxic subseafloor aquifer.</title>
        <authorList>
            <person name="Tully B.J."/>
            <person name="Wheat C.G."/>
            <person name="Glazer B.T."/>
            <person name="Huber J.A."/>
        </authorList>
    </citation>
    <scope>NUCLEOTIDE SEQUENCE [LARGE SCALE GENOMIC DNA]</scope>
</reference>
<name>A0A2A5CAD1_9GAMM</name>
<protein>
    <submittedName>
        <fullName evidence="1">Uncharacterized protein</fullName>
    </submittedName>
</protein>
<evidence type="ECO:0000313" key="2">
    <source>
        <dbReference type="Proteomes" id="UP000228987"/>
    </source>
</evidence>
<sequence length="305" mass="34268">MNLELIKFDNLEDIVAYNKNWDICFIGKALDDRTKATISYSKQQARTNHVVLYDPYKLSLTIDKNEVFCHELKGFLEKYQNSTVLIDGTSLGVPEIGLLLSNLKNLENITISILYAEPGGYTANDDESDGSADSKINNRDFNLTKQLIGYQGIPQLADTLDIETPNYVVFFLGFEGYRLSLALEELNIITKECSLVFGVPSFQPSWELNAFANNIKSINENDLQGRVYFCGADNPAAVLKQLQELRSDIGDDQKITIVPIGTKPHSIGSLIFTAWDDHSYVLYDHPIKANERSKKIGSLHLYSIL</sequence>
<organism evidence="1 2">
    <name type="scientific">SAR86 cluster bacterium</name>
    <dbReference type="NCBI Taxonomy" id="2030880"/>
    <lineage>
        <taxon>Bacteria</taxon>
        <taxon>Pseudomonadati</taxon>
        <taxon>Pseudomonadota</taxon>
        <taxon>Gammaproteobacteria</taxon>
        <taxon>SAR86 cluster</taxon>
    </lineage>
</organism>
<evidence type="ECO:0000313" key="1">
    <source>
        <dbReference type="EMBL" id="PCJ40448.1"/>
    </source>
</evidence>
<gene>
    <name evidence="1" type="ORF">COA71_11375</name>
</gene>